<dbReference type="Gene3D" id="3.40.190.10">
    <property type="entry name" value="Periplasmic binding protein-like II"/>
    <property type="match status" value="2"/>
</dbReference>
<keyword evidence="3 5" id="KW-0732">Signal</keyword>
<evidence type="ECO:0000313" key="9">
    <source>
        <dbReference type="Proteomes" id="UP000271031"/>
    </source>
</evidence>
<name>A0A3M8DI34_9BACL</name>
<dbReference type="GO" id="GO:0030313">
    <property type="term" value="C:cell envelope"/>
    <property type="evidence" value="ECO:0007669"/>
    <property type="project" value="UniProtKB-SubCell"/>
</dbReference>
<dbReference type="AlphaFoldDB" id="A0A3M8DI34"/>
<feature type="domain" description="Solute-binding protein family 3/N-terminal" evidence="6">
    <location>
        <begin position="52"/>
        <end position="269"/>
    </location>
</feature>
<evidence type="ECO:0000256" key="5">
    <source>
        <dbReference type="SAM" id="SignalP"/>
    </source>
</evidence>
<accession>A0A3M8DI34</accession>
<dbReference type="PANTHER" id="PTHR35936">
    <property type="entry name" value="MEMBRANE-BOUND LYTIC MUREIN TRANSGLYCOSYLASE F"/>
    <property type="match status" value="1"/>
</dbReference>
<evidence type="ECO:0000256" key="2">
    <source>
        <dbReference type="ARBA" id="ARBA00010333"/>
    </source>
</evidence>
<comment type="caution">
    <text evidence="8">The sequence shown here is derived from an EMBL/GenBank/DDBJ whole genome shotgun (WGS) entry which is preliminary data.</text>
</comment>
<dbReference type="EMBL" id="RHHQ01000011">
    <property type="protein sequence ID" value="RNB87676.1"/>
    <property type="molecule type" value="Genomic_DNA"/>
</dbReference>
<dbReference type="PROSITE" id="PS01039">
    <property type="entry name" value="SBP_BACTERIAL_3"/>
    <property type="match status" value="1"/>
</dbReference>
<dbReference type="GO" id="GO:0015276">
    <property type="term" value="F:ligand-gated monoatomic ion channel activity"/>
    <property type="evidence" value="ECO:0007669"/>
    <property type="project" value="InterPro"/>
</dbReference>
<gene>
    <name evidence="8" type="ORF">EDM56_13965</name>
</gene>
<organism evidence="8 9">
    <name type="scientific">Brevibacillus fluminis</name>
    <dbReference type="NCBI Taxonomy" id="511487"/>
    <lineage>
        <taxon>Bacteria</taxon>
        <taxon>Bacillati</taxon>
        <taxon>Bacillota</taxon>
        <taxon>Bacilli</taxon>
        <taxon>Bacillales</taxon>
        <taxon>Paenibacillaceae</taxon>
        <taxon>Brevibacillus</taxon>
    </lineage>
</organism>
<reference evidence="8 9" key="1">
    <citation type="submission" date="2018-10" db="EMBL/GenBank/DDBJ databases">
        <title>Phylogenomics of Brevibacillus.</title>
        <authorList>
            <person name="Dunlap C."/>
        </authorList>
    </citation>
    <scope>NUCLEOTIDE SEQUENCE [LARGE SCALE GENOMIC DNA]</scope>
    <source>
        <strain evidence="8 9">JCM 15716</strain>
    </source>
</reference>
<feature type="chain" id="PRO_5039129391" evidence="5">
    <location>
        <begin position="22"/>
        <end position="271"/>
    </location>
</feature>
<comment type="subcellular location">
    <subcellularLocation>
        <location evidence="1">Cell envelope</location>
    </subcellularLocation>
</comment>
<dbReference type="InterPro" id="IPR018313">
    <property type="entry name" value="SBP_3_CS"/>
</dbReference>
<dbReference type="GO" id="GO:0016020">
    <property type="term" value="C:membrane"/>
    <property type="evidence" value="ECO:0007669"/>
    <property type="project" value="InterPro"/>
</dbReference>
<evidence type="ECO:0000259" key="7">
    <source>
        <dbReference type="SMART" id="SM00079"/>
    </source>
</evidence>
<dbReference type="Proteomes" id="UP000271031">
    <property type="component" value="Unassembled WGS sequence"/>
</dbReference>
<evidence type="ECO:0000256" key="3">
    <source>
        <dbReference type="ARBA" id="ARBA00022729"/>
    </source>
</evidence>
<dbReference type="PROSITE" id="PS51257">
    <property type="entry name" value="PROKAR_LIPOPROTEIN"/>
    <property type="match status" value="1"/>
</dbReference>
<dbReference type="InterPro" id="IPR001320">
    <property type="entry name" value="Iontro_rcpt_C"/>
</dbReference>
<dbReference type="PANTHER" id="PTHR35936:SF34">
    <property type="entry name" value="ABC TRANSPORTER EXTRACELLULAR-BINDING PROTEIN YCKB-RELATED"/>
    <property type="match status" value="1"/>
</dbReference>
<protein>
    <submittedName>
        <fullName evidence="8">Amino acid ABC transporter substrate-binding protein</fullName>
    </submittedName>
</protein>
<dbReference type="OrthoDB" id="8613538at2"/>
<feature type="domain" description="Ionotropic glutamate receptor C-terminal" evidence="7">
    <location>
        <begin position="52"/>
        <end position="268"/>
    </location>
</feature>
<sequence length="271" mass="29717">MNKKRLIVGLTLTLFTLLLSACGSKEAGTAEAPKSNATENVGVLGTIKSSGTINIGIEGAYPPFNYYDDKNELVGFDVDITNELAKRMGVKANFVATPWDSIIAGLLSKKYDIILSSMAITDARKQKVDFTDPYYHTGAQLFIPTSSTITNPTDINGRKIGASIGTTFEKKANELGAVLVTYKNDMLSFQDMASGRVEGVITDRGVGARMIKEHQYPFKPIGEPLLKDAAGIALNKNEDALREELNKYLGEMLKDGTYEQISKKWFDQDIR</sequence>
<evidence type="ECO:0000259" key="6">
    <source>
        <dbReference type="SMART" id="SM00062"/>
    </source>
</evidence>
<dbReference type="SMART" id="SM00079">
    <property type="entry name" value="PBPe"/>
    <property type="match status" value="1"/>
</dbReference>
<dbReference type="SMART" id="SM00062">
    <property type="entry name" value="PBPb"/>
    <property type="match status" value="1"/>
</dbReference>
<dbReference type="CDD" id="cd13713">
    <property type="entry name" value="PBP2_Cystine_like_1"/>
    <property type="match status" value="1"/>
</dbReference>
<dbReference type="RefSeq" id="WP_122918518.1">
    <property type="nucleotide sequence ID" value="NZ_RHHQ01000011.1"/>
</dbReference>
<comment type="similarity">
    <text evidence="2 4">Belongs to the bacterial solute-binding protein 3 family.</text>
</comment>
<keyword evidence="9" id="KW-1185">Reference proteome</keyword>
<evidence type="ECO:0000313" key="8">
    <source>
        <dbReference type="EMBL" id="RNB87676.1"/>
    </source>
</evidence>
<dbReference type="Pfam" id="PF00497">
    <property type="entry name" value="SBP_bac_3"/>
    <property type="match status" value="1"/>
</dbReference>
<dbReference type="InterPro" id="IPR001638">
    <property type="entry name" value="Solute-binding_3/MltF_N"/>
</dbReference>
<evidence type="ECO:0000256" key="1">
    <source>
        <dbReference type="ARBA" id="ARBA00004196"/>
    </source>
</evidence>
<feature type="signal peptide" evidence="5">
    <location>
        <begin position="1"/>
        <end position="21"/>
    </location>
</feature>
<dbReference type="SUPFAM" id="SSF53850">
    <property type="entry name" value="Periplasmic binding protein-like II"/>
    <property type="match status" value="1"/>
</dbReference>
<evidence type="ECO:0000256" key="4">
    <source>
        <dbReference type="RuleBase" id="RU003744"/>
    </source>
</evidence>
<proteinExistence type="inferred from homology"/>